<organism evidence="1 2">
    <name type="scientific">Chitinilyticum piscinae</name>
    <dbReference type="NCBI Taxonomy" id="2866724"/>
    <lineage>
        <taxon>Bacteria</taxon>
        <taxon>Pseudomonadati</taxon>
        <taxon>Pseudomonadota</taxon>
        <taxon>Betaproteobacteria</taxon>
        <taxon>Neisseriales</taxon>
        <taxon>Chitinibacteraceae</taxon>
        <taxon>Chitinilyticum</taxon>
    </lineage>
</organism>
<dbReference type="Proteomes" id="UP000604481">
    <property type="component" value="Unassembled WGS sequence"/>
</dbReference>
<dbReference type="EMBL" id="JADFUA010000014">
    <property type="protein sequence ID" value="MBE9610835.1"/>
    <property type="molecule type" value="Genomic_DNA"/>
</dbReference>
<name>A0A8J7G2J3_9NEIS</name>
<sequence>MRQIISLTRQQSMRHYLEQVWALLEDAYRDVAGGLHFADHAALLDESARWQLALCDGRVLAVTVFKAKKGLKLIAMAAACELAGARDALCEMLRRALRQAWMELSGRAESFVMKYCDGHRFLIHGSLIPQLLDKPIEATAADGYHYVREILQQRKTKIAVGTFRA</sequence>
<keyword evidence="2" id="KW-1185">Reference proteome</keyword>
<dbReference type="RefSeq" id="WP_194117383.1">
    <property type="nucleotide sequence ID" value="NZ_JADFUA010000014.1"/>
</dbReference>
<protein>
    <submittedName>
        <fullName evidence="1">Uncharacterized protein</fullName>
    </submittedName>
</protein>
<gene>
    <name evidence="1" type="ORF">INR99_15960</name>
</gene>
<comment type="caution">
    <text evidence="1">The sequence shown here is derived from an EMBL/GenBank/DDBJ whole genome shotgun (WGS) entry which is preliminary data.</text>
</comment>
<reference evidence="1 2" key="1">
    <citation type="submission" date="2020-10" db="EMBL/GenBank/DDBJ databases">
        <title>The genome sequence of Chitinilyticum litopenaei 4Y14.</title>
        <authorList>
            <person name="Liu Y."/>
        </authorList>
    </citation>
    <scope>NUCLEOTIDE SEQUENCE [LARGE SCALE GENOMIC DNA]</scope>
    <source>
        <strain evidence="1 2">4Y14</strain>
    </source>
</reference>
<proteinExistence type="predicted"/>
<accession>A0A8J7G2J3</accession>
<evidence type="ECO:0000313" key="2">
    <source>
        <dbReference type="Proteomes" id="UP000604481"/>
    </source>
</evidence>
<dbReference type="AlphaFoldDB" id="A0A8J7G2J3"/>
<evidence type="ECO:0000313" key="1">
    <source>
        <dbReference type="EMBL" id="MBE9610835.1"/>
    </source>
</evidence>